<evidence type="ECO:0000256" key="10">
    <source>
        <dbReference type="ARBA" id="ARBA00022989"/>
    </source>
</evidence>
<comment type="subunit">
    <text evidence="14">Homotrimer; The trimer binds only one molecule of glutathione.</text>
</comment>
<evidence type="ECO:0000256" key="12">
    <source>
        <dbReference type="ARBA" id="ARBA00023128"/>
    </source>
</evidence>
<evidence type="ECO:0000256" key="13">
    <source>
        <dbReference type="ARBA" id="ARBA00023136"/>
    </source>
</evidence>
<dbReference type="FunFam" id="1.20.120.550:FF:000005">
    <property type="entry name" value="Inorganic phosphate transporter 1-6"/>
    <property type="match status" value="1"/>
</dbReference>
<dbReference type="Gene3D" id="1.20.120.550">
    <property type="entry name" value="Membrane associated eicosanoid/glutathione metabolism-like domain"/>
    <property type="match status" value="1"/>
</dbReference>
<dbReference type="HOGENOM" id="CLU_124175_0_0_1"/>
<comment type="subcellular location">
    <subcellularLocation>
        <location evidence="3">Endoplasmic reticulum membrane</location>
        <topology evidence="3">Multi-pass membrane protein</topology>
    </subcellularLocation>
    <subcellularLocation>
        <location evidence="2">Mitochondrion outer membrane</location>
    </subcellularLocation>
</comment>
<keyword evidence="13 17" id="KW-0472">Membrane</keyword>
<dbReference type="Proteomes" id="UP000019132">
    <property type="component" value="Unassembled WGS sequence"/>
</dbReference>
<evidence type="ECO:0000256" key="5">
    <source>
        <dbReference type="ARBA" id="ARBA00012452"/>
    </source>
</evidence>
<reference evidence="19" key="2">
    <citation type="submission" date="2010-04" db="EMBL/GenBank/DDBJ databases">
        <authorList>
            <person name="Buell R."/>
            <person name="Hamilton J."/>
            <person name="Hostetler J."/>
        </authorList>
    </citation>
    <scope>NUCLEOTIDE SEQUENCE [LARGE SCALE GENOMIC DNA]</scope>
    <source>
        <strain evidence="19">DAOM:BR144</strain>
    </source>
</reference>
<comment type="function">
    <text evidence="1">Conjugation of reduced glutathione to a wide number of exogenous and endogenous hydrophobic electrophiles.</text>
</comment>
<evidence type="ECO:0000256" key="8">
    <source>
        <dbReference type="ARBA" id="ARBA00022787"/>
    </source>
</evidence>
<dbReference type="AlphaFoldDB" id="K3WC91"/>
<keyword evidence="10 17" id="KW-1133">Transmembrane helix</keyword>
<evidence type="ECO:0000256" key="11">
    <source>
        <dbReference type="ARBA" id="ARBA00022990"/>
    </source>
</evidence>
<keyword evidence="6" id="KW-0808">Transferase</keyword>
<keyword evidence="19" id="KW-1185">Reference proteome</keyword>
<evidence type="ECO:0000256" key="14">
    <source>
        <dbReference type="ARBA" id="ARBA00038540"/>
    </source>
</evidence>
<name>K3WC91_GLOUD</name>
<keyword evidence="11" id="KW-0007">Acetylation</keyword>
<evidence type="ECO:0000256" key="3">
    <source>
        <dbReference type="ARBA" id="ARBA00004477"/>
    </source>
</evidence>
<evidence type="ECO:0000256" key="17">
    <source>
        <dbReference type="SAM" id="Phobius"/>
    </source>
</evidence>
<reference evidence="19" key="1">
    <citation type="journal article" date="2010" name="Genome Biol.">
        <title>Genome sequence of the necrotrophic plant pathogen Pythium ultimum reveals original pathogenicity mechanisms and effector repertoire.</title>
        <authorList>
            <person name="Levesque C.A."/>
            <person name="Brouwer H."/>
            <person name="Cano L."/>
            <person name="Hamilton J.P."/>
            <person name="Holt C."/>
            <person name="Huitema E."/>
            <person name="Raffaele S."/>
            <person name="Robideau G.P."/>
            <person name="Thines M."/>
            <person name="Win J."/>
            <person name="Zerillo M.M."/>
            <person name="Beakes G.W."/>
            <person name="Boore J.L."/>
            <person name="Busam D."/>
            <person name="Dumas B."/>
            <person name="Ferriera S."/>
            <person name="Fuerstenberg S.I."/>
            <person name="Gachon C.M."/>
            <person name="Gaulin E."/>
            <person name="Govers F."/>
            <person name="Grenville-Briggs L."/>
            <person name="Horner N."/>
            <person name="Hostetler J."/>
            <person name="Jiang R.H."/>
            <person name="Johnson J."/>
            <person name="Krajaejun T."/>
            <person name="Lin H."/>
            <person name="Meijer H.J."/>
            <person name="Moore B."/>
            <person name="Morris P."/>
            <person name="Phuntmart V."/>
            <person name="Puiu D."/>
            <person name="Shetty J."/>
            <person name="Stajich J.E."/>
            <person name="Tripathy S."/>
            <person name="Wawra S."/>
            <person name="van West P."/>
            <person name="Whitty B.R."/>
            <person name="Coutinho P.M."/>
            <person name="Henrissat B."/>
            <person name="Martin F."/>
            <person name="Thomas P.D."/>
            <person name="Tyler B.M."/>
            <person name="De Vries R.P."/>
            <person name="Kamoun S."/>
            <person name="Yandell M."/>
            <person name="Tisserat N."/>
            <person name="Buell C.R."/>
        </authorList>
    </citation>
    <scope>NUCLEOTIDE SEQUENCE</scope>
    <source>
        <strain evidence="19">DAOM:BR144</strain>
    </source>
</reference>
<sequence length="163" mass="18029">MAESSFQNATDVQVLVVCVFVVYVKFLATTMIQGRRSFDAGTRVPEDSSLPQAKGKPDQSFDFCLDHPDDVIRAAIHDELRWKRIVQNDVEAIPLALIVFLISISVGARENVNIVAVLVFTIMRIVHTISYANKMPLLRMISWIVGVLCILTSGVNGVSVVIN</sequence>
<reference evidence="18" key="3">
    <citation type="submission" date="2014-11" db="UniProtKB">
        <authorList>
            <consortium name="EnsemblProtists"/>
        </authorList>
    </citation>
    <scope>IDENTIFICATION</scope>
    <source>
        <strain evidence="18">DAOM BR144</strain>
    </source>
</reference>
<dbReference type="PANTHER" id="PTHR10689">
    <property type="entry name" value="MICROSOMAL GLUTATHIONE S-TRANSFERASE 1"/>
    <property type="match status" value="1"/>
</dbReference>
<dbReference type="SUPFAM" id="SSF161084">
    <property type="entry name" value="MAPEG domain-like"/>
    <property type="match status" value="1"/>
</dbReference>
<dbReference type="GO" id="GO:0005789">
    <property type="term" value="C:endoplasmic reticulum membrane"/>
    <property type="evidence" value="ECO:0007669"/>
    <property type="project" value="UniProtKB-SubCell"/>
</dbReference>
<evidence type="ECO:0000313" key="19">
    <source>
        <dbReference type="Proteomes" id="UP000019132"/>
    </source>
</evidence>
<dbReference type="eggNOG" id="ENOG502SV91">
    <property type="taxonomic scope" value="Eukaryota"/>
</dbReference>
<dbReference type="InterPro" id="IPR040162">
    <property type="entry name" value="MGST1-like"/>
</dbReference>
<dbReference type="GO" id="GO:0004364">
    <property type="term" value="F:glutathione transferase activity"/>
    <property type="evidence" value="ECO:0007669"/>
    <property type="project" value="UniProtKB-EC"/>
</dbReference>
<evidence type="ECO:0000313" key="18">
    <source>
        <dbReference type="EnsemblProtists" id="PYU1_T002582"/>
    </source>
</evidence>
<evidence type="ECO:0000256" key="7">
    <source>
        <dbReference type="ARBA" id="ARBA00022692"/>
    </source>
</evidence>
<evidence type="ECO:0000256" key="4">
    <source>
        <dbReference type="ARBA" id="ARBA00010459"/>
    </source>
</evidence>
<feature type="transmembrane region" description="Helical" evidence="17">
    <location>
        <begin position="114"/>
        <end position="133"/>
    </location>
</feature>
<proteinExistence type="inferred from homology"/>
<keyword evidence="9" id="KW-0256">Endoplasmic reticulum</keyword>
<dbReference type="InParanoid" id="K3WC91"/>
<keyword evidence="7 17" id="KW-0812">Transmembrane</keyword>
<evidence type="ECO:0000256" key="16">
    <source>
        <dbReference type="ARBA" id="ARBA00049385"/>
    </source>
</evidence>
<keyword evidence="12" id="KW-0496">Mitochondrion</keyword>
<keyword evidence="8" id="KW-1000">Mitochondrion outer membrane</keyword>
<dbReference type="OMA" id="FWSAICV"/>
<dbReference type="Pfam" id="PF01124">
    <property type="entry name" value="MAPEG"/>
    <property type="match status" value="1"/>
</dbReference>
<evidence type="ECO:0000256" key="6">
    <source>
        <dbReference type="ARBA" id="ARBA00022679"/>
    </source>
</evidence>
<dbReference type="GO" id="GO:0005741">
    <property type="term" value="C:mitochondrial outer membrane"/>
    <property type="evidence" value="ECO:0007669"/>
    <property type="project" value="UniProtKB-SubCell"/>
</dbReference>
<evidence type="ECO:0000256" key="1">
    <source>
        <dbReference type="ARBA" id="ARBA00003701"/>
    </source>
</evidence>
<dbReference type="EnsemblProtists" id="PYU1_T002582">
    <property type="protein sequence ID" value="PYU1_T002582"/>
    <property type="gene ID" value="PYU1_G002579"/>
</dbReference>
<feature type="transmembrane region" description="Helical" evidence="17">
    <location>
        <begin position="140"/>
        <end position="162"/>
    </location>
</feature>
<protein>
    <recommendedName>
        <fullName evidence="15">Microsomal glutathione S-transferase 1</fullName>
        <ecNumber evidence="5">2.5.1.18</ecNumber>
    </recommendedName>
</protein>
<organism evidence="18 19">
    <name type="scientific">Globisporangium ultimum (strain ATCC 200006 / CBS 805.95 / DAOM BR144)</name>
    <name type="common">Pythium ultimum</name>
    <dbReference type="NCBI Taxonomy" id="431595"/>
    <lineage>
        <taxon>Eukaryota</taxon>
        <taxon>Sar</taxon>
        <taxon>Stramenopiles</taxon>
        <taxon>Oomycota</taxon>
        <taxon>Peronosporomycetes</taxon>
        <taxon>Pythiales</taxon>
        <taxon>Pythiaceae</taxon>
        <taxon>Globisporangium</taxon>
    </lineage>
</organism>
<comment type="similarity">
    <text evidence="4">Belongs to the MAPEG family.</text>
</comment>
<dbReference type="PANTHER" id="PTHR10689:SF6">
    <property type="entry name" value="MICROSOMAL GLUTATHIONE S-TRANSFERASE 1"/>
    <property type="match status" value="1"/>
</dbReference>
<feature type="transmembrane region" description="Helical" evidence="17">
    <location>
        <begin position="90"/>
        <end position="108"/>
    </location>
</feature>
<evidence type="ECO:0000256" key="2">
    <source>
        <dbReference type="ARBA" id="ARBA00004294"/>
    </source>
</evidence>
<accession>K3WC91</accession>
<dbReference type="InterPro" id="IPR023352">
    <property type="entry name" value="MAPEG-like_dom_sf"/>
</dbReference>
<dbReference type="EC" id="2.5.1.18" evidence="5"/>
<feature type="transmembrane region" description="Helical" evidence="17">
    <location>
        <begin position="12"/>
        <end position="28"/>
    </location>
</feature>
<evidence type="ECO:0000256" key="15">
    <source>
        <dbReference type="ARBA" id="ARBA00039397"/>
    </source>
</evidence>
<comment type="catalytic activity">
    <reaction evidence="16">
        <text>RX + glutathione = an S-substituted glutathione + a halide anion + H(+)</text>
        <dbReference type="Rhea" id="RHEA:16437"/>
        <dbReference type="ChEBI" id="CHEBI:15378"/>
        <dbReference type="ChEBI" id="CHEBI:16042"/>
        <dbReference type="ChEBI" id="CHEBI:17792"/>
        <dbReference type="ChEBI" id="CHEBI:57925"/>
        <dbReference type="ChEBI" id="CHEBI:90779"/>
        <dbReference type="EC" id="2.5.1.18"/>
    </reaction>
    <physiologicalReaction direction="left-to-right" evidence="16">
        <dbReference type="Rhea" id="RHEA:16438"/>
    </physiologicalReaction>
</comment>
<dbReference type="InterPro" id="IPR001129">
    <property type="entry name" value="Membr-assoc_MAPEG"/>
</dbReference>
<evidence type="ECO:0000256" key="9">
    <source>
        <dbReference type="ARBA" id="ARBA00022824"/>
    </source>
</evidence>
<dbReference type="VEuPathDB" id="FungiDB:PYU1_G002579"/>